<evidence type="ECO:0000313" key="2">
    <source>
        <dbReference type="EMBL" id="SFC06420.1"/>
    </source>
</evidence>
<name>A0A0F5Q3T5_9HYPH</name>
<reference evidence="1 3" key="1">
    <citation type="submission" date="2015-03" db="EMBL/GenBank/DDBJ databases">
        <authorList>
            <person name="Lepp D."/>
            <person name="Hassan Y.I."/>
            <person name="Li X.-Z."/>
            <person name="Zhou T."/>
        </authorList>
    </citation>
    <scope>NUCLEOTIDE SEQUENCE [LARGE SCALE GENOMIC DNA]</scope>
    <source>
        <strain evidence="1 3">Cr7-05</strain>
    </source>
</reference>
<dbReference type="AlphaFoldDB" id="A0A0F5Q3T5"/>
<accession>A0A0F5Q3T5</accession>
<organism evidence="2 4">
    <name type="scientific">Devosia psychrophila</name>
    <dbReference type="NCBI Taxonomy" id="728005"/>
    <lineage>
        <taxon>Bacteria</taxon>
        <taxon>Pseudomonadati</taxon>
        <taxon>Pseudomonadota</taxon>
        <taxon>Alphaproteobacteria</taxon>
        <taxon>Hyphomicrobiales</taxon>
        <taxon>Devosiaceae</taxon>
        <taxon>Devosia</taxon>
    </lineage>
</organism>
<sequence length="177" mass="18494">MKLTWFGGTTIRIHIGGAILVIDPEGAPAGIATAELVSGADSIIEGFGVDLEEVDLVTWKPRKVPRLLDEGDSLPLVQAWVADRGAILIEAVGEPPLLLVSLDIPTVGRWTEHAVVVVFGDANELRARGGHVVGQFGARLLALAGNEAAVDEAIPALRDSLDETGLVALEAGLALEV</sequence>
<dbReference type="STRING" id="728005.SAMN04488059_10213"/>
<dbReference type="RefSeq" id="WP_046169037.1">
    <property type="nucleotide sequence ID" value="NZ_FOMB01000002.1"/>
</dbReference>
<gene>
    <name evidence="2" type="ORF">SAMN04488059_10213</name>
    <name evidence="1" type="ORF">WH91_00425</name>
</gene>
<dbReference type="Proteomes" id="UP000033519">
    <property type="component" value="Unassembled WGS sequence"/>
</dbReference>
<evidence type="ECO:0000313" key="3">
    <source>
        <dbReference type="Proteomes" id="UP000033519"/>
    </source>
</evidence>
<evidence type="ECO:0000313" key="4">
    <source>
        <dbReference type="Proteomes" id="UP000182258"/>
    </source>
</evidence>
<dbReference type="EMBL" id="LAPV01000009">
    <property type="protein sequence ID" value="KKC34739.1"/>
    <property type="molecule type" value="Genomic_DNA"/>
</dbReference>
<dbReference type="PATRIC" id="fig|728005.3.peg.4131"/>
<dbReference type="Proteomes" id="UP000182258">
    <property type="component" value="Unassembled WGS sequence"/>
</dbReference>
<protein>
    <submittedName>
        <fullName evidence="2">Uncharacterized protein</fullName>
    </submittedName>
</protein>
<dbReference type="OrthoDB" id="9789133at2"/>
<proteinExistence type="predicted"/>
<dbReference type="EMBL" id="FOMB01000002">
    <property type="protein sequence ID" value="SFC06420.1"/>
    <property type="molecule type" value="Genomic_DNA"/>
</dbReference>
<keyword evidence="3" id="KW-1185">Reference proteome</keyword>
<evidence type="ECO:0000313" key="1">
    <source>
        <dbReference type="EMBL" id="KKC34739.1"/>
    </source>
</evidence>
<reference evidence="2 4" key="2">
    <citation type="submission" date="2016-10" db="EMBL/GenBank/DDBJ databases">
        <authorList>
            <person name="de Groot N.N."/>
        </authorList>
    </citation>
    <scope>NUCLEOTIDE SEQUENCE [LARGE SCALE GENOMIC DNA]</scope>
    <source>
        <strain evidence="2 4">CGMCC 1.10210</strain>
    </source>
</reference>